<feature type="transmembrane region" description="Helical" evidence="7">
    <location>
        <begin position="12"/>
        <end position="30"/>
    </location>
</feature>
<protein>
    <submittedName>
        <fullName evidence="8">Lipid A biosynthesis acyltransferase</fullName>
    </submittedName>
</protein>
<name>A0A1S2VKV2_9BACT</name>
<comment type="caution">
    <text evidence="8">The sequence shown here is derived from an EMBL/GenBank/DDBJ whole genome shotgun (WGS) entry which is preliminary data.</text>
</comment>
<proteinExistence type="predicted"/>
<dbReference type="PANTHER" id="PTHR30606:SF10">
    <property type="entry name" value="PHOSPHATIDYLINOSITOL MANNOSIDE ACYLTRANSFERASE"/>
    <property type="match status" value="1"/>
</dbReference>
<dbReference type="InterPro" id="IPR004960">
    <property type="entry name" value="LipA_acyltrans"/>
</dbReference>
<dbReference type="GO" id="GO:0016746">
    <property type="term" value="F:acyltransferase activity"/>
    <property type="evidence" value="ECO:0007669"/>
    <property type="project" value="UniProtKB-KW"/>
</dbReference>
<dbReference type="Pfam" id="PF03279">
    <property type="entry name" value="Lip_A_acyltrans"/>
    <property type="match status" value="1"/>
</dbReference>
<accession>A0A1S2VKV2</accession>
<dbReference type="GO" id="GO:0005886">
    <property type="term" value="C:plasma membrane"/>
    <property type="evidence" value="ECO:0007669"/>
    <property type="project" value="UniProtKB-SubCell"/>
</dbReference>
<dbReference type="OrthoDB" id="9801955at2"/>
<keyword evidence="7" id="KW-1133">Transmembrane helix</keyword>
<comment type="subcellular location">
    <subcellularLocation>
        <location evidence="1">Cell inner membrane</location>
    </subcellularLocation>
</comment>
<keyword evidence="3" id="KW-0997">Cell inner membrane</keyword>
<gene>
    <name evidence="8" type="ORF">BLX24_10530</name>
</gene>
<keyword evidence="2" id="KW-1003">Cell membrane</keyword>
<dbReference type="EMBL" id="MORL01000004">
    <property type="protein sequence ID" value="OIN59401.1"/>
    <property type="molecule type" value="Genomic_DNA"/>
</dbReference>
<dbReference type="CDD" id="cd07984">
    <property type="entry name" value="LPLAT_LABLAT-like"/>
    <property type="match status" value="1"/>
</dbReference>
<dbReference type="RefSeq" id="WP_071503083.1">
    <property type="nucleotide sequence ID" value="NZ_MORL01000004.1"/>
</dbReference>
<reference evidence="8 9" key="1">
    <citation type="submission" date="2016-10" db="EMBL/GenBank/DDBJ databases">
        <title>Arsenicibacter rosenii gen. nov., sp. nov., an efficient arsenic-methylating bacterium isolated from an arsenic-contaminated paddy soil.</title>
        <authorList>
            <person name="Huang K."/>
        </authorList>
    </citation>
    <scope>NUCLEOTIDE SEQUENCE [LARGE SCALE GENOMIC DNA]</scope>
    <source>
        <strain evidence="8 9">SM-1</strain>
    </source>
</reference>
<dbReference type="GO" id="GO:0009247">
    <property type="term" value="P:glycolipid biosynthetic process"/>
    <property type="evidence" value="ECO:0007669"/>
    <property type="project" value="UniProtKB-ARBA"/>
</dbReference>
<evidence type="ECO:0000313" key="9">
    <source>
        <dbReference type="Proteomes" id="UP000181790"/>
    </source>
</evidence>
<keyword evidence="4 8" id="KW-0808">Transferase</keyword>
<dbReference type="PANTHER" id="PTHR30606">
    <property type="entry name" value="LIPID A BIOSYNTHESIS LAUROYL ACYLTRANSFERASE"/>
    <property type="match status" value="1"/>
</dbReference>
<keyword evidence="9" id="KW-1185">Reference proteome</keyword>
<keyword evidence="5 7" id="KW-0472">Membrane</keyword>
<sequence length="293" mass="34518">MFFFRLLSRLPLFILYRLADFLYFLLYYLIGYRRAVVAANIERSFPGASPKQRLLYQKGFYKNLADLIVETIKLPSFTSAELQQRVRYTNPEVVKQLLETSPVIITASHQCNWELLPPAALLNGFPADSVYKQLSSPFFEKLMRSIRSTFGANPIPMHQLLRDMVKRRNEKRLIALVADQVPDIPENAYWTSFLHQDTPFYNGTEKLARSLKLPVVFVEMVRVRRGCYEATFFPLAEPPYETLPFGELLERYRDQLERSINAHPAEWLWSHKRWKHTREKLMGQGRLKRNREK</sequence>
<evidence type="ECO:0000256" key="6">
    <source>
        <dbReference type="ARBA" id="ARBA00023315"/>
    </source>
</evidence>
<keyword evidence="6 8" id="KW-0012">Acyltransferase</keyword>
<keyword evidence="7" id="KW-0812">Transmembrane</keyword>
<evidence type="ECO:0000256" key="5">
    <source>
        <dbReference type="ARBA" id="ARBA00023136"/>
    </source>
</evidence>
<evidence type="ECO:0000256" key="7">
    <source>
        <dbReference type="SAM" id="Phobius"/>
    </source>
</evidence>
<dbReference type="AlphaFoldDB" id="A0A1S2VKV2"/>
<organism evidence="8 9">
    <name type="scientific">Arsenicibacter rosenii</name>
    <dbReference type="NCBI Taxonomy" id="1750698"/>
    <lineage>
        <taxon>Bacteria</taxon>
        <taxon>Pseudomonadati</taxon>
        <taxon>Bacteroidota</taxon>
        <taxon>Cytophagia</taxon>
        <taxon>Cytophagales</taxon>
        <taxon>Spirosomataceae</taxon>
        <taxon>Arsenicibacter</taxon>
    </lineage>
</organism>
<dbReference type="Proteomes" id="UP000181790">
    <property type="component" value="Unassembled WGS sequence"/>
</dbReference>
<evidence type="ECO:0000256" key="1">
    <source>
        <dbReference type="ARBA" id="ARBA00004533"/>
    </source>
</evidence>
<evidence type="ECO:0000256" key="3">
    <source>
        <dbReference type="ARBA" id="ARBA00022519"/>
    </source>
</evidence>
<evidence type="ECO:0000256" key="4">
    <source>
        <dbReference type="ARBA" id="ARBA00022679"/>
    </source>
</evidence>
<evidence type="ECO:0000256" key="2">
    <source>
        <dbReference type="ARBA" id="ARBA00022475"/>
    </source>
</evidence>
<evidence type="ECO:0000313" key="8">
    <source>
        <dbReference type="EMBL" id="OIN59401.1"/>
    </source>
</evidence>